<dbReference type="SUPFAM" id="SSF55874">
    <property type="entry name" value="ATPase domain of HSP90 chaperone/DNA topoisomerase II/histidine kinase"/>
    <property type="match status" value="1"/>
</dbReference>
<keyword evidence="14 16" id="KW-0472">Membrane</keyword>
<evidence type="ECO:0000256" key="2">
    <source>
        <dbReference type="ARBA" id="ARBA00004429"/>
    </source>
</evidence>
<keyword evidence="8 16" id="KW-0812">Transmembrane</keyword>
<evidence type="ECO:0000256" key="11">
    <source>
        <dbReference type="ARBA" id="ARBA00022840"/>
    </source>
</evidence>
<accession>A0ABY4XB49</accession>
<evidence type="ECO:0000256" key="12">
    <source>
        <dbReference type="ARBA" id="ARBA00022989"/>
    </source>
</evidence>
<dbReference type="CDD" id="cd00075">
    <property type="entry name" value="HATPase"/>
    <property type="match status" value="1"/>
</dbReference>
<evidence type="ECO:0000313" key="19">
    <source>
        <dbReference type="EMBL" id="USI74187.1"/>
    </source>
</evidence>
<evidence type="ECO:0000256" key="15">
    <source>
        <dbReference type="SAM" id="MobiDB-lite"/>
    </source>
</evidence>
<sequence>MPARFRSLPIFWQTLALLLGGLVVSQIVAILLIMYLPAPRPDFYTMSEIAEALASEDATPSPLAAQRRATAPGPQPGMIATPGLSQRLAGMVHRPLGEVRLFFQADQSESFPWGRRTGRGAVPIHHGQPYFFNTVEAALALPEGGWRVVRTPPPPLISSWQKRTIICFGFSALAMLPFAFLFARALTRPIRRLAAAVERIDHDAAAPPVPAEGPSELRLTAHALNTLRTNLHAYLRERTAMIGAIAHDLRSPLARIAFRIERAPQAIRVPVQHDIEQMQAMIATTIGFVRDGAGVGERRPVELSALARRLAQQARETGSEVRLGSVVAATVEGDRGALERLVQNLIDNAVKYAGGAELTIERAEDRARLCVTDRGPGIAEEALERMFEPFARADPSRSRSTGGIGLGLAIARSIAAAHGGSITAANRHAGGLAMTVELPLAD</sequence>
<evidence type="ECO:0000256" key="5">
    <source>
        <dbReference type="ARBA" id="ARBA00022519"/>
    </source>
</evidence>
<dbReference type="Pfam" id="PF02518">
    <property type="entry name" value="HATPase_c"/>
    <property type="match status" value="1"/>
</dbReference>
<dbReference type="PANTHER" id="PTHR44936">
    <property type="entry name" value="SENSOR PROTEIN CREC"/>
    <property type="match status" value="1"/>
</dbReference>
<feature type="transmembrane region" description="Helical" evidence="16">
    <location>
        <begin position="12"/>
        <end position="36"/>
    </location>
</feature>
<feature type="domain" description="HAMP" evidence="18">
    <location>
        <begin position="184"/>
        <end position="236"/>
    </location>
</feature>
<evidence type="ECO:0000256" key="6">
    <source>
        <dbReference type="ARBA" id="ARBA00022553"/>
    </source>
</evidence>
<proteinExistence type="predicted"/>
<feature type="region of interest" description="Disordered" evidence="15">
    <location>
        <begin position="57"/>
        <end position="77"/>
    </location>
</feature>
<evidence type="ECO:0000256" key="16">
    <source>
        <dbReference type="SAM" id="Phobius"/>
    </source>
</evidence>
<dbReference type="InterPro" id="IPR050980">
    <property type="entry name" value="2C_sensor_his_kinase"/>
</dbReference>
<dbReference type="InterPro" id="IPR003661">
    <property type="entry name" value="HisK_dim/P_dom"/>
</dbReference>
<keyword evidence="10 19" id="KW-0418">Kinase</keyword>
<dbReference type="InterPro" id="IPR036097">
    <property type="entry name" value="HisK_dim/P_sf"/>
</dbReference>
<keyword evidence="20" id="KW-1185">Reference proteome</keyword>
<keyword evidence="13" id="KW-0902">Two-component regulatory system</keyword>
<dbReference type="InterPro" id="IPR004358">
    <property type="entry name" value="Sig_transdc_His_kin-like_C"/>
</dbReference>
<keyword evidence="5" id="KW-0997">Cell inner membrane</keyword>
<comment type="catalytic activity">
    <reaction evidence="1">
        <text>ATP + protein L-histidine = ADP + protein N-phospho-L-histidine.</text>
        <dbReference type="EC" id="2.7.13.3"/>
    </reaction>
</comment>
<dbReference type="InterPro" id="IPR005467">
    <property type="entry name" value="His_kinase_dom"/>
</dbReference>
<dbReference type="CDD" id="cd06225">
    <property type="entry name" value="HAMP"/>
    <property type="match status" value="1"/>
</dbReference>
<evidence type="ECO:0000256" key="1">
    <source>
        <dbReference type="ARBA" id="ARBA00000085"/>
    </source>
</evidence>
<keyword evidence="12 16" id="KW-1133">Transmembrane helix</keyword>
<dbReference type="EMBL" id="CP084930">
    <property type="protein sequence ID" value="USI74187.1"/>
    <property type="molecule type" value="Genomic_DNA"/>
</dbReference>
<dbReference type="Pfam" id="PF00672">
    <property type="entry name" value="HAMP"/>
    <property type="match status" value="1"/>
</dbReference>
<dbReference type="GO" id="GO:0016301">
    <property type="term" value="F:kinase activity"/>
    <property type="evidence" value="ECO:0007669"/>
    <property type="project" value="UniProtKB-KW"/>
</dbReference>
<evidence type="ECO:0000259" key="18">
    <source>
        <dbReference type="PROSITE" id="PS50885"/>
    </source>
</evidence>
<reference evidence="19" key="1">
    <citation type="journal article" date="2022" name="Toxins">
        <title>Genomic Analysis of Sphingopyxis sp. USTB-05 for Biodegrading Cyanobacterial Hepatotoxins.</title>
        <authorList>
            <person name="Liu C."/>
            <person name="Xu Q."/>
            <person name="Zhao Z."/>
            <person name="Zhang H."/>
            <person name="Liu X."/>
            <person name="Yin C."/>
            <person name="Liu Y."/>
            <person name="Yan H."/>
        </authorList>
    </citation>
    <scope>NUCLEOTIDE SEQUENCE</scope>
    <source>
        <strain evidence="19">NBD5</strain>
    </source>
</reference>
<keyword evidence="7" id="KW-0808">Transferase</keyword>
<dbReference type="Proteomes" id="UP001056937">
    <property type="component" value="Chromosome 1"/>
</dbReference>
<evidence type="ECO:0000256" key="3">
    <source>
        <dbReference type="ARBA" id="ARBA00012438"/>
    </source>
</evidence>
<dbReference type="Gene3D" id="3.30.565.10">
    <property type="entry name" value="Histidine kinase-like ATPase, C-terminal domain"/>
    <property type="match status" value="1"/>
</dbReference>
<dbReference type="SMART" id="SM00387">
    <property type="entry name" value="HATPase_c"/>
    <property type="match status" value="1"/>
</dbReference>
<evidence type="ECO:0000256" key="10">
    <source>
        <dbReference type="ARBA" id="ARBA00022777"/>
    </source>
</evidence>
<dbReference type="CDD" id="cd00082">
    <property type="entry name" value="HisKA"/>
    <property type="match status" value="1"/>
</dbReference>
<dbReference type="PRINTS" id="PR00344">
    <property type="entry name" value="BCTRLSENSOR"/>
</dbReference>
<evidence type="ECO:0000256" key="14">
    <source>
        <dbReference type="ARBA" id="ARBA00023136"/>
    </source>
</evidence>
<keyword evidence="6" id="KW-0597">Phosphoprotein</keyword>
<evidence type="ECO:0000313" key="20">
    <source>
        <dbReference type="Proteomes" id="UP001056937"/>
    </source>
</evidence>
<protein>
    <recommendedName>
        <fullName evidence="3">histidine kinase</fullName>
        <ecNumber evidence="3">2.7.13.3</ecNumber>
    </recommendedName>
</protein>
<dbReference type="InterPro" id="IPR036890">
    <property type="entry name" value="HATPase_C_sf"/>
</dbReference>
<feature type="domain" description="Histidine kinase" evidence="17">
    <location>
        <begin position="244"/>
        <end position="442"/>
    </location>
</feature>
<keyword evidence="11" id="KW-0067">ATP-binding</keyword>
<evidence type="ECO:0000259" key="17">
    <source>
        <dbReference type="PROSITE" id="PS50109"/>
    </source>
</evidence>
<keyword evidence="4" id="KW-1003">Cell membrane</keyword>
<organism evidence="19 20">
    <name type="scientific">Sphingomonas morindae</name>
    <dbReference type="NCBI Taxonomy" id="1541170"/>
    <lineage>
        <taxon>Bacteria</taxon>
        <taxon>Pseudomonadati</taxon>
        <taxon>Pseudomonadota</taxon>
        <taxon>Alphaproteobacteria</taxon>
        <taxon>Sphingomonadales</taxon>
        <taxon>Sphingomonadaceae</taxon>
        <taxon>Sphingomonas</taxon>
    </lineage>
</organism>
<comment type="subcellular location">
    <subcellularLocation>
        <location evidence="2">Cell inner membrane</location>
        <topology evidence="2">Multi-pass membrane protein</topology>
    </subcellularLocation>
</comment>
<dbReference type="SMART" id="SM00304">
    <property type="entry name" value="HAMP"/>
    <property type="match status" value="1"/>
</dbReference>
<dbReference type="RefSeq" id="WP_252167992.1">
    <property type="nucleotide sequence ID" value="NZ_CP084930.1"/>
</dbReference>
<evidence type="ECO:0000256" key="7">
    <source>
        <dbReference type="ARBA" id="ARBA00022679"/>
    </source>
</evidence>
<dbReference type="InterPro" id="IPR003660">
    <property type="entry name" value="HAMP_dom"/>
</dbReference>
<dbReference type="EC" id="2.7.13.3" evidence="3"/>
<evidence type="ECO:0000256" key="9">
    <source>
        <dbReference type="ARBA" id="ARBA00022741"/>
    </source>
</evidence>
<evidence type="ECO:0000256" key="4">
    <source>
        <dbReference type="ARBA" id="ARBA00022475"/>
    </source>
</evidence>
<dbReference type="InterPro" id="IPR003594">
    <property type="entry name" value="HATPase_dom"/>
</dbReference>
<evidence type="ECO:0000256" key="8">
    <source>
        <dbReference type="ARBA" id="ARBA00022692"/>
    </source>
</evidence>
<name>A0ABY4XB49_9SPHN</name>
<dbReference type="PANTHER" id="PTHR44936:SF5">
    <property type="entry name" value="SENSOR HISTIDINE KINASE ENVZ"/>
    <property type="match status" value="1"/>
</dbReference>
<keyword evidence="9" id="KW-0547">Nucleotide-binding</keyword>
<feature type="transmembrane region" description="Helical" evidence="16">
    <location>
        <begin position="163"/>
        <end position="183"/>
    </location>
</feature>
<dbReference type="PROSITE" id="PS50109">
    <property type="entry name" value="HIS_KIN"/>
    <property type="match status" value="1"/>
</dbReference>
<dbReference type="SUPFAM" id="SSF47384">
    <property type="entry name" value="Homodimeric domain of signal transducing histidine kinase"/>
    <property type="match status" value="1"/>
</dbReference>
<evidence type="ECO:0000256" key="13">
    <source>
        <dbReference type="ARBA" id="ARBA00023012"/>
    </source>
</evidence>
<gene>
    <name evidence="19" type="ORF">LHA26_06975</name>
</gene>
<dbReference type="Gene3D" id="1.10.287.130">
    <property type="match status" value="1"/>
</dbReference>
<dbReference type="PROSITE" id="PS50885">
    <property type="entry name" value="HAMP"/>
    <property type="match status" value="1"/>
</dbReference>